<keyword evidence="3" id="KW-1185">Reference proteome</keyword>
<accession>A0ABV9LP75</accession>
<reference evidence="3" key="1">
    <citation type="journal article" date="2019" name="Int. J. Syst. Evol. Microbiol.">
        <title>The Global Catalogue of Microorganisms (GCM) 10K type strain sequencing project: providing services to taxonomists for standard genome sequencing and annotation.</title>
        <authorList>
            <consortium name="The Broad Institute Genomics Platform"/>
            <consortium name="The Broad Institute Genome Sequencing Center for Infectious Disease"/>
            <person name="Wu L."/>
            <person name="Ma J."/>
        </authorList>
    </citation>
    <scope>NUCLEOTIDE SEQUENCE [LARGE SCALE GENOMIC DNA]</scope>
    <source>
        <strain evidence="3">CCUG 62763</strain>
    </source>
</reference>
<dbReference type="RefSeq" id="WP_387990837.1">
    <property type="nucleotide sequence ID" value="NZ_JBHSGR010000018.1"/>
</dbReference>
<dbReference type="Pfam" id="PF13399">
    <property type="entry name" value="LytR_C"/>
    <property type="match status" value="1"/>
</dbReference>
<sequence>MSTSTATPPVRPRKDRRYLPPLVFLLVLALGALAVWWKVFSDEGARDAAQAAACETAEAAPPSLDPSTVTVRVYNASDLAGKAQEVAGELTARGFVVEEVANDPTDREVTGSGEIRHGARGTDAARYLSLFLPDAGAYQDTRADARVDLVIGPEFTGLAPADQVAATLTPIASAEAAC</sequence>
<organism evidence="2 3">
    <name type="scientific">Geodermatophilus arenarius</name>
    <dbReference type="NCBI Taxonomy" id="1137990"/>
    <lineage>
        <taxon>Bacteria</taxon>
        <taxon>Bacillati</taxon>
        <taxon>Actinomycetota</taxon>
        <taxon>Actinomycetes</taxon>
        <taxon>Geodermatophilales</taxon>
        <taxon>Geodermatophilaceae</taxon>
        <taxon>Geodermatophilus</taxon>
    </lineage>
</organism>
<dbReference type="Gene3D" id="3.30.70.2390">
    <property type="match status" value="1"/>
</dbReference>
<dbReference type="InterPro" id="IPR027381">
    <property type="entry name" value="LytR/CpsA/Psr_C"/>
</dbReference>
<proteinExistence type="predicted"/>
<comment type="caution">
    <text evidence="2">The sequence shown here is derived from an EMBL/GenBank/DDBJ whole genome shotgun (WGS) entry which is preliminary data.</text>
</comment>
<name>A0ABV9LP75_9ACTN</name>
<dbReference type="EMBL" id="JBHSGR010000018">
    <property type="protein sequence ID" value="MFC4694920.1"/>
    <property type="molecule type" value="Genomic_DNA"/>
</dbReference>
<protein>
    <submittedName>
        <fullName evidence="2">LytR C-terminal domain-containing protein</fullName>
    </submittedName>
</protein>
<gene>
    <name evidence="2" type="ORF">ACFO3M_16090</name>
</gene>
<dbReference type="Proteomes" id="UP001596025">
    <property type="component" value="Unassembled WGS sequence"/>
</dbReference>
<feature type="domain" description="LytR/CpsA/Psr regulator C-terminal" evidence="1">
    <location>
        <begin position="68"/>
        <end position="155"/>
    </location>
</feature>
<evidence type="ECO:0000259" key="1">
    <source>
        <dbReference type="Pfam" id="PF13399"/>
    </source>
</evidence>
<evidence type="ECO:0000313" key="2">
    <source>
        <dbReference type="EMBL" id="MFC4694920.1"/>
    </source>
</evidence>
<evidence type="ECO:0000313" key="3">
    <source>
        <dbReference type="Proteomes" id="UP001596025"/>
    </source>
</evidence>